<evidence type="ECO:0000259" key="6">
    <source>
        <dbReference type="PROSITE" id="PS50850"/>
    </source>
</evidence>
<evidence type="ECO:0000256" key="1">
    <source>
        <dbReference type="ARBA" id="ARBA00004651"/>
    </source>
</evidence>
<dbReference type="Pfam" id="PF07690">
    <property type="entry name" value="MFS_1"/>
    <property type="match status" value="1"/>
</dbReference>
<dbReference type="GO" id="GO:0005886">
    <property type="term" value="C:plasma membrane"/>
    <property type="evidence" value="ECO:0007669"/>
    <property type="project" value="UniProtKB-SubCell"/>
</dbReference>
<evidence type="ECO:0000256" key="4">
    <source>
        <dbReference type="ARBA" id="ARBA00023136"/>
    </source>
</evidence>
<feature type="transmembrane region" description="Helical" evidence="5">
    <location>
        <begin position="76"/>
        <end position="92"/>
    </location>
</feature>
<dbReference type="PANTHER" id="PTHR23527">
    <property type="entry name" value="BLL3282 PROTEIN"/>
    <property type="match status" value="1"/>
</dbReference>
<name>A0A1V3XRF0_MYCKA</name>
<feature type="transmembrane region" description="Helical" evidence="5">
    <location>
        <begin position="12"/>
        <end position="36"/>
    </location>
</feature>
<evidence type="ECO:0000313" key="8">
    <source>
        <dbReference type="Proteomes" id="UP000189229"/>
    </source>
</evidence>
<sequence>MQITSTRRWSLLAVALVATLCATVFINGIAFLIPALNDVRGISLSEAALLSAMPSFGMVFTLIGWGYVLDLVGERIVLSVGLALTAAAAYGASLVPQSMLAEGIALFVGGMAAASANTASGRLVTGWFAAEQRGLAMGIRQTAQPLGIASAAVVLPELGSAPSRWRCCSRRRCAHWLHCFARCGCATRRGRRGRSPTTASWPVPIAARRCCGESTWHPPCSWSPRRWS</sequence>
<proteinExistence type="predicted"/>
<dbReference type="InterPro" id="IPR036259">
    <property type="entry name" value="MFS_trans_sf"/>
</dbReference>
<protein>
    <submittedName>
        <fullName evidence="7">Major Facilitator Superfamily protein</fullName>
    </submittedName>
</protein>
<dbReference type="GO" id="GO:0022857">
    <property type="term" value="F:transmembrane transporter activity"/>
    <property type="evidence" value="ECO:0007669"/>
    <property type="project" value="InterPro"/>
</dbReference>
<dbReference type="PANTHER" id="PTHR23527:SF1">
    <property type="entry name" value="BLL3282 PROTEIN"/>
    <property type="match status" value="1"/>
</dbReference>
<feature type="transmembrane region" description="Helical" evidence="5">
    <location>
        <begin position="48"/>
        <end position="69"/>
    </location>
</feature>
<evidence type="ECO:0000256" key="2">
    <source>
        <dbReference type="ARBA" id="ARBA00022692"/>
    </source>
</evidence>
<evidence type="ECO:0000313" key="7">
    <source>
        <dbReference type="EMBL" id="OOK81807.1"/>
    </source>
</evidence>
<reference evidence="7 8" key="1">
    <citation type="submission" date="2017-02" db="EMBL/GenBank/DDBJ databases">
        <title>Complete genome sequences of Mycobacterium kansasii strains isolated from rhesus macaques.</title>
        <authorList>
            <person name="Panda A."/>
            <person name="Nagaraj S."/>
            <person name="Zhao X."/>
            <person name="Tettelin H."/>
            <person name="Detolla L.J."/>
        </authorList>
    </citation>
    <scope>NUCLEOTIDE SEQUENCE [LARGE SCALE GENOMIC DNA]</scope>
    <source>
        <strain evidence="7 8">11-3813</strain>
    </source>
</reference>
<dbReference type="EMBL" id="MVBM01000001">
    <property type="protein sequence ID" value="OOK81807.1"/>
    <property type="molecule type" value="Genomic_DNA"/>
</dbReference>
<dbReference type="PROSITE" id="PS50850">
    <property type="entry name" value="MFS"/>
    <property type="match status" value="1"/>
</dbReference>
<comment type="caution">
    <text evidence="7">The sequence shown here is derived from an EMBL/GenBank/DDBJ whole genome shotgun (WGS) entry which is preliminary data.</text>
</comment>
<dbReference type="InterPro" id="IPR020846">
    <property type="entry name" value="MFS_dom"/>
</dbReference>
<dbReference type="AlphaFoldDB" id="A0A1V3XRF0"/>
<dbReference type="InterPro" id="IPR052952">
    <property type="entry name" value="MFS-Transporter"/>
</dbReference>
<gene>
    <name evidence="7" type="ORF">BZL30_0823</name>
</gene>
<dbReference type="SUPFAM" id="SSF103473">
    <property type="entry name" value="MFS general substrate transporter"/>
    <property type="match status" value="1"/>
</dbReference>
<accession>A0A1V3XRF0</accession>
<evidence type="ECO:0000256" key="3">
    <source>
        <dbReference type="ARBA" id="ARBA00022989"/>
    </source>
</evidence>
<dbReference type="Gene3D" id="1.20.1250.20">
    <property type="entry name" value="MFS general substrate transporter like domains"/>
    <property type="match status" value="1"/>
</dbReference>
<dbReference type="Proteomes" id="UP000189229">
    <property type="component" value="Unassembled WGS sequence"/>
</dbReference>
<keyword evidence="4 5" id="KW-0472">Membrane</keyword>
<keyword evidence="2 5" id="KW-0812">Transmembrane</keyword>
<dbReference type="InterPro" id="IPR011701">
    <property type="entry name" value="MFS"/>
</dbReference>
<comment type="subcellular location">
    <subcellularLocation>
        <location evidence="1">Cell membrane</location>
        <topology evidence="1">Multi-pass membrane protein</topology>
    </subcellularLocation>
</comment>
<evidence type="ECO:0000256" key="5">
    <source>
        <dbReference type="SAM" id="Phobius"/>
    </source>
</evidence>
<keyword evidence="3 5" id="KW-1133">Transmembrane helix</keyword>
<feature type="domain" description="Major facilitator superfamily (MFS) profile" evidence="6">
    <location>
        <begin position="11"/>
        <end position="228"/>
    </location>
</feature>
<organism evidence="7 8">
    <name type="scientific">Mycobacterium kansasii</name>
    <dbReference type="NCBI Taxonomy" id="1768"/>
    <lineage>
        <taxon>Bacteria</taxon>
        <taxon>Bacillati</taxon>
        <taxon>Actinomycetota</taxon>
        <taxon>Actinomycetes</taxon>
        <taxon>Mycobacteriales</taxon>
        <taxon>Mycobacteriaceae</taxon>
        <taxon>Mycobacterium</taxon>
    </lineage>
</organism>